<dbReference type="SUPFAM" id="SSF51161">
    <property type="entry name" value="Trimeric LpxA-like enzymes"/>
    <property type="match status" value="1"/>
</dbReference>
<dbReference type="PANTHER" id="PTHR43300">
    <property type="entry name" value="ACETYLTRANSFERASE"/>
    <property type="match status" value="1"/>
</dbReference>
<dbReference type="CDD" id="cd04647">
    <property type="entry name" value="LbH_MAT_like"/>
    <property type="match status" value="1"/>
</dbReference>
<name>A0A1S1YV85_FLAPC</name>
<dbReference type="PROSITE" id="PS00101">
    <property type="entry name" value="HEXAPEP_TRANSFERASES"/>
    <property type="match status" value="1"/>
</dbReference>
<evidence type="ECO:0000256" key="1">
    <source>
        <dbReference type="ARBA" id="ARBA00007274"/>
    </source>
</evidence>
<sequence length="180" mass="19963">MAFLTKEQLKKLGFKRFGENVLISDKASIYSPEKISIGNHVRIDDFCILSGSITLGSYIHISAYTALYGKMGIIMEDYSGLSPRCTIFSANDDFSGEFMISPMVPKEYTNVTGGVITIKRYVQVGTNSILLPNITLEEGAVVGAMSLVKNDIPHWELHGGVPTKYIKDRKKDIHEISKLL</sequence>
<accession>A0A1S1YV85</accession>
<comment type="caution">
    <text evidence="5">The sequence shown here is derived from an EMBL/GenBank/DDBJ whole genome shotgun (WGS) entry which is preliminary data.</text>
</comment>
<dbReference type="GO" id="GO:0016746">
    <property type="term" value="F:acyltransferase activity"/>
    <property type="evidence" value="ECO:0007669"/>
    <property type="project" value="UniProtKB-KW"/>
</dbReference>
<keyword evidence="3" id="KW-0677">Repeat</keyword>
<dbReference type="InterPro" id="IPR050179">
    <property type="entry name" value="Trans_hexapeptide_repeat"/>
</dbReference>
<dbReference type="Proteomes" id="UP000179797">
    <property type="component" value="Unassembled WGS sequence"/>
</dbReference>
<dbReference type="Gene3D" id="2.160.10.10">
    <property type="entry name" value="Hexapeptide repeat proteins"/>
    <property type="match status" value="1"/>
</dbReference>
<dbReference type="OrthoDB" id="9812571at2"/>
<keyword evidence="4" id="KW-0012">Acyltransferase</keyword>
<dbReference type="EMBL" id="JRYR02000001">
    <property type="protein sequence ID" value="OHX64939.1"/>
    <property type="molecule type" value="Genomic_DNA"/>
</dbReference>
<comment type="similarity">
    <text evidence="1">Belongs to the transferase hexapeptide repeat family.</text>
</comment>
<reference evidence="5 6" key="1">
    <citation type="journal article" date="2012" name="Int. J. Syst. Evol. Microbiol.">
        <title>Flammeovirga pacifica sp. nov., isolated from deep-sea sediment.</title>
        <authorList>
            <person name="Xu H."/>
            <person name="Fu Y."/>
            <person name="Yang N."/>
            <person name="Ding Z."/>
            <person name="Lai Q."/>
            <person name="Zeng R."/>
        </authorList>
    </citation>
    <scope>NUCLEOTIDE SEQUENCE [LARGE SCALE GENOMIC DNA]</scope>
    <source>
        <strain evidence="6">DSM 24597 / LMG 26175 / WPAGA1</strain>
    </source>
</reference>
<keyword evidence="2" id="KW-0808">Transferase</keyword>
<dbReference type="PANTHER" id="PTHR43300:SF12">
    <property type="entry name" value="CHLORAMPHENICOL ACETYLTRANSFERASE"/>
    <property type="match status" value="1"/>
</dbReference>
<dbReference type="InterPro" id="IPR018357">
    <property type="entry name" value="Hexapep_transf_CS"/>
</dbReference>
<organism evidence="5 6">
    <name type="scientific">Flammeovirga pacifica</name>
    <dbReference type="NCBI Taxonomy" id="915059"/>
    <lineage>
        <taxon>Bacteria</taxon>
        <taxon>Pseudomonadati</taxon>
        <taxon>Bacteroidota</taxon>
        <taxon>Cytophagia</taxon>
        <taxon>Cytophagales</taxon>
        <taxon>Flammeovirgaceae</taxon>
        <taxon>Flammeovirga</taxon>
    </lineage>
</organism>
<evidence type="ECO:0000313" key="5">
    <source>
        <dbReference type="EMBL" id="OHX64939.1"/>
    </source>
</evidence>
<evidence type="ECO:0000256" key="3">
    <source>
        <dbReference type="ARBA" id="ARBA00022737"/>
    </source>
</evidence>
<dbReference type="RefSeq" id="WP_044224547.1">
    <property type="nucleotide sequence ID" value="NZ_JRYR02000001.1"/>
</dbReference>
<dbReference type="InterPro" id="IPR011004">
    <property type="entry name" value="Trimer_LpxA-like_sf"/>
</dbReference>
<proteinExistence type="inferred from homology"/>
<keyword evidence="6" id="KW-1185">Reference proteome</keyword>
<protein>
    <submittedName>
        <fullName evidence="5">Galactoside O-acetyltransferase</fullName>
    </submittedName>
</protein>
<dbReference type="STRING" id="915059.NH26_00545"/>
<gene>
    <name evidence="5" type="ORF">NH26_00545</name>
</gene>
<dbReference type="AlphaFoldDB" id="A0A1S1YV85"/>
<evidence type="ECO:0000313" key="6">
    <source>
        <dbReference type="Proteomes" id="UP000179797"/>
    </source>
</evidence>
<evidence type="ECO:0000256" key="2">
    <source>
        <dbReference type="ARBA" id="ARBA00022679"/>
    </source>
</evidence>
<evidence type="ECO:0000256" key="4">
    <source>
        <dbReference type="ARBA" id="ARBA00023315"/>
    </source>
</evidence>